<sequence>MSQTTEATDHIRVGKDPQPTAGIHREGSKWLGCSSQRVLPAPSPVPFPPPKPSPAPRLGPSKQCQYCVLLSWPPPHTRLSSTPASSPPGRDRLPGKRPALQPSLCRLSPKPSLELPPLWDRSYKSTKLALFWFLYLPLSLQTAASPPKQDTGTAGTLRKL</sequence>
<evidence type="ECO:0000313" key="1">
    <source>
        <dbReference type="EMBL" id="CAM9555530.1"/>
    </source>
</evidence>
<accession>A0AC59YBR9</accession>
<proteinExistence type="predicted"/>
<name>A0AC59YBR9_RANTA</name>
<dbReference type="EMBL" id="OX596096">
    <property type="protein sequence ID" value="CAM9555530.1"/>
    <property type="molecule type" value="Genomic_DNA"/>
</dbReference>
<reference evidence="1" key="2">
    <citation type="submission" date="2025-03" db="EMBL/GenBank/DDBJ databases">
        <authorList>
            <consortium name="ELIXIR-Norway"/>
            <consortium name="Elixir Norway"/>
        </authorList>
    </citation>
    <scope>NUCLEOTIDE SEQUENCE</scope>
</reference>
<organism evidence="1 2">
    <name type="scientific">Rangifer tarandus platyrhynchus</name>
    <name type="common">Svalbard reindeer</name>
    <dbReference type="NCBI Taxonomy" id="3082113"/>
    <lineage>
        <taxon>Eukaryota</taxon>
        <taxon>Metazoa</taxon>
        <taxon>Chordata</taxon>
        <taxon>Craniata</taxon>
        <taxon>Vertebrata</taxon>
        <taxon>Euteleostomi</taxon>
        <taxon>Mammalia</taxon>
        <taxon>Eutheria</taxon>
        <taxon>Laurasiatheria</taxon>
        <taxon>Artiodactyla</taxon>
        <taxon>Ruminantia</taxon>
        <taxon>Pecora</taxon>
        <taxon>Cervidae</taxon>
        <taxon>Odocoileinae</taxon>
        <taxon>Rangifer</taxon>
    </lineage>
</organism>
<evidence type="ECO:0000313" key="2">
    <source>
        <dbReference type="Proteomes" id="UP001162501"/>
    </source>
</evidence>
<reference evidence="1" key="1">
    <citation type="submission" date="2023-05" db="EMBL/GenBank/DDBJ databases">
        <authorList>
            <consortium name="ELIXIR-Norway"/>
        </authorList>
    </citation>
    <scope>NUCLEOTIDE SEQUENCE</scope>
</reference>
<gene>
    <name evidence="1" type="ORF">MRATA1EN22A_LOCUS4176</name>
</gene>
<dbReference type="Proteomes" id="UP001162501">
    <property type="component" value="Chromosome 12"/>
</dbReference>
<protein>
    <submittedName>
        <fullName evidence="1">Uncharacterized protein</fullName>
    </submittedName>
</protein>